<evidence type="ECO:0000259" key="4">
    <source>
        <dbReference type="SMART" id="SM00563"/>
    </source>
</evidence>
<evidence type="ECO:0000313" key="6">
    <source>
        <dbReference type="Proteomes" id="UP000264006"/>
    </source>
</evidence>
<dbReference type="EMBL" id="CP031165">
    <property type="protein sequence ID" value="AXV08594.1"/>
    <property type="molecule type" value="Genomic_DNA"/>
</dbReference>
<feature type="region of interest" description="Disordered" evidence="3">
    <location>
        <begin position="209"/>
        <end position="285"/>
    </location>
</feature>
<evidence type="ECO:0000313" key="5">
    <source>
        <dbReference type="EMBL" id="AXV08594.1"/>
    </source>
</evidence>
<sequence>MEPVYTPVIGIFVSTFKVMGWKVVVEDAHHVPLDGPAVLASNHVGYLDFVFVGYGVRERKRLVRFAAKKEVFDHPVSGPLMRGMKHLPVDRDGNVNDIMEQAHQRLLQGQLVGMFPEGTISRSFMPKSAKTGTARMAMRAGAPLIPVAVWGCQRIMTKSVKKNMERGLHIVIRYGEPIAYEPDEDPREVTKRMMAAITDMVVDLQDRYPQAPADDSDRWWLPARLGGTAPTPEEAERMAREERIARRAKRRAAREGAVDGADPVTTEPSAEPPVDPPEDAPGSAG</sequence>
<gene>
    <name evidence="5" type="ORF">DVS28_a3922</name>
</gene>
<dbReference type="Pfam" id="PF01553">
    <property type="entry name" value="Acyltransferase"/>
    <property type="match status" value="1"/>
</dbReference>
<keyword evidence="6" id="KW-1185">Reference proteome</keyword>
<dbReference type="KEGG" id="euz:DVS28_a3922"/>
<dbReference type="PANTHER" id="PTHR10434:SF55">
    <property type="entry name" value="POSSIBLE ACYLTRANSFERASE"/>
    <property type="match status" value="1"/>
</dbReference>
<protein>
    <submittedName>
        <fullName evidence="5">1-acyl-sn-glycerol-3-phosphate acyltransferase</fullName>
    </submittedName>
</protein>
<dbReference type="CDD" id="cd07989">
    <property type="entry name" value="LPLAT_AGPAT-like"/>
    <property type="match status" value="1"/>
</dbReference>
<dbReference type="InterPro" id="IPR002123">
    <property type="entry name" value="Plipid/glycerol_acylTrfase"/>
</dbReference>
<keyword evidence="2 5" id="KW-0012">Acyltransferase</keyword>
<feature type="compositionally biased region" description="Basic and acidic residues" evidence="3">
    <location>
        <begin position="234"/>
        <end position="245"/>
    </location>
</feature>
<dbReference type="GO" id="GO:0005886">
    <property type="term" value="C:plasma membrane"/>
    <property type="evidence" value="ECO:0007669"/>
    <property type="project" value="TreeGrafter"/>
</dbReference>
<dbReference type="AlphaFoldDB" id="A0A346Y297"/>
<dbReference type="PANTHER" id="PTHR10434">
    <property type="entry name" value="1-ACYL-SN-GLYCEROL-3-PHOSPHATE ACYLTRANSFERASE"/>
    <property type="match status" value="1"/>
</dbReference>
<evidence type="ECO:0000256" key="3">
    <source>
        <dbReference type="SAM" id="MobiDB-lite"/>
    </source>
</evidence>
<evidence type="ECO:0000256" key="2">
    <source>
        <dbReference type="ARBA" id="ARBA00023315"/>
    </source>
</evidence>
<name>A0A346Y297_9ACTN</name>
<dbReference type="SUPFAM" id="SSF69593">
    <property type="entry name" value="Glycerol-3-phosphate (1)-acyltransferase"/>
    <property type="match status" value="1"/>
</dbReference>
<dbReference type="GO" id="GO:0006654">
    <property type="term" value="P:phosphatidic acid biosynthetic process"/>
    <property type="evidence" value="ECO:0007669"/>
    <property type="project" value="TreeGrafter"/>
</dbReference>
<dbReference type="OrthoDB" id="3210041at2"/>
<keyword evidence="1 5" id="KW-0808">Transferase</keyword>
<dbReference type="SMART" id="SM00563">
    <property type="entry name" value="PlsC"/>
    <property type="match status" value="1"/>
</dbReference>
<feature type="domain" description="Phospholipid/glycerol acyltransferase" evidence="4">
    <location>
        <begin position="37"/>
        <end position="152"/>
    </location>
</feature>
<organism evidence="5 6">
    <name type="scientific">Euzebya pacifica</name>
    <dbReference type="NCBI Taxonomy" id="1608957"/>
    <lineage>
        <taxon>Bacteria</taxon>
        <taxon>Bacillati</taxon>
        <taxon>Actinomycetota</taxon>
        <taxon>Nitriliruptoria</taxon>
        <taxon>Euzebyales</taxon>
    </lineage>
</organism>
<proteinExistence type="predicted"/>
<accession>A0A346Y297</accession>
<reference evidence="5 6" key="1">
    <citation type="submission" date="2018-09" db="EMBL/GenBank/DDBJ databases">
        <title>Complete genome sequence of Euzebya sp. DY32-46 isolated from seawater of Pacific Ocean.</title>
        <authorList>
            <person name="Xu L."/>
            <person name="Wu Y.-H."/>
            <person name="Xu X.-W."/>
        </authorList>
    </citation>
    <scope>NUCLEOTIDE SEQUENCE [LARGE SCALE GENOMIC DNA]</scope>
    <source>
        <strain evidence="5 6">DY32-46</strain>
    </source>
</reference>
<dbReference type="Proteomes" id="UP000264006">
    <property type="component" value="Chromosome"/>
</dbReference>
<dbReference type="GO" id="GO:0003841">
    <property type="term" value="F:1-acylglycerol-3-phosphate O-acyltransferase activity"/>
    <property type="evidence" value="ECO:0007669"/>
    <property type="project" value="TreeGrafter"/>
</dbReference>
<evidence type="ECO:0000256" key="1">
    <source>
        <dbReference type="ARBA" id="ARBA00022679"/>
    </source>
</evidence>
<dbReference type="RefSeq" id="WP_114592917.1">
    <property type="nucleotide sequence ID" value="NZ_CP031165.1"/>
</dbReference>